<organism evidence="1">
    <name type="scientific">freshwater metagenome</name>
    <dbReference type="NCBI Taxonomy" id="449393"/>
    <lineage>
        <taxon>unclassified sequences</taxon>
        <taxon>metagenomes</taxon>
        <taxon>ecological metagenomes</taxon>
    </lineage>
</organism>
<dbReference type="EMBL" id="CAEZYQ010000021">
    <property type="protein sequence ID" value="CAB4758526.1"/>
    <property type="molecule type" value="Genomic_DNA"/>
</dbReference>
<gene>
    <name evidence="1" type="ORF">UFOPK2761_02473</name>
</gene>
<evidence type="ECO:0000313" key="1">
    <source>
        <dbReference type="EMBL" id="CAB4758526.1"/>
    </source>
</evidence>
<name>A0A6J6UFY7_9ZZZZ</name>
<protein>
    <submittedName>
        <fullName evidence="1">Unannotated protein</fullName>
    </submittedName>
</protein>
<accession>A0A6J6UFY7</accession>
<sequence>MGQTDLQPKGTPVDTLNADGTWDRLGSIAQLLHQAATQVWTAADAAAADSPLHDLGLGVYLAHSRASALLPDDYELPEDLDLLADLEERTPLQLLTEAEELTRPLPLHQPDLVHGSQLVVDLCDLIREARGLGY</sequence>
<proteinExistence type="predicted"/>
<dbReference type="AlphaFoldDB" id="A0A6J6UFY7"/>
<reference evidence="1" key="1">
    <citation type="submission" date="2020-05" db="EMBL/GenBank/DDBJ databases">
        <authorList>
            <person name="Chiriac C."/>
            <person name="Salcher M."/>
            <person name="Ghai R."/>
            <person name="Kavagutti S V."/>
        </authorList>
    </citation>
    <scope>NUCLEOTIDE SEQUENCE</scope>
</reference>